<evidence type="ECO:0000256" key="1">
    <source>
        <dbReference type="PROSITE-ProRule" id="PRU00122"/>
    </source>
</evidence>
<accession>A0A1S3IUQ9</accession>
<protein>
    <submittedName>
        <fullName evidence="6 7">Neurexin-4</fullName>
    </submittedName>
</protein>
<evidence type="ECO:0000256" key="2">
    <source>
        <dbReference type="SAM" id="MobiDB-lite"/>
    </source>
</evidence>
<dbReference type="GO" id="GO:0016020">
    <property type="term" value="C:membrane"/>
    <property type="evidence" value="ECO:0007669"/>
    <property type="project" value="UniProtKB-SubCell"/>
</dbReference>
<keyword evidence="3" id="KW-0732">Signal</keyword>
<reference evidence="6 7" key="1">
    <citation type="submission" date="2025-04" db="UniProtKB">
        <authorList>
            <consortium name="RefSeq"/>
        </authorList>
    </citation>
    <scope>IDENTIFICATION</scope>
    <source>
        <tissue evidence="6 7">Gonads</tissue>
    </source>
</reference>
<feature type="chain" id="PRO_5014545860" evidence="3">
    <location>
        <begin position="22"/>
        <end position="323"/>
    </location>
</feature>
<dbReference type="Proteomes" id="UP000085678">
    <property type="component" value="Unplaced"/>
</dbReference>
<dbReference type="SMART" id="SM00282">
    <property type="entry name" value="LamG"/>
    <property type="match status" value="1"/>
</dbReference>
<evidence type="ECO:0000256" key="3">
    <source>
        <dbReference type="SAM" id="SignalP"/>
    </source>
</evidence>
<dbReference type="Pfam" id="PF02210">
    <property type="entry name" value="Laminin_G_2"/>
    <property type="match status" value="1"/>
</dbReference>
<gene>
    <name evidence="6 7" type="primary">LOC106167639</name>
</gene>
<dbReference type="Gene3D" id="2.60.120.200">
    <property type="match status" value="1"/>
</dbReference>
<feature type="domain" description="Laminin G" evidence="4">
    <location>
        <begin position="27"/>
        <end position="216"/>
    </location>
</feature>
<comment type="caution">
    <text evidence="1">Lacks conserved residue(s) required for the propagation of feature annotation.</text>
</comment>
<feature type="region of interest" description="Disordered" evidence="2">
    <location>
        <begin position="209"/>
        <end position="298"/>
    </location>
</feature>
<dbReference type="InterPro" id="IPR013320">
    <property type="entry name" value="ConA-like_dom_sf"/>
</dbReference>
<evidence type="ECO:0000259" key="4">
    <source>
        <dbReference type="PROSITE" id="PS50025"/>
    </source>
</evidence>
<name>A0A1S3IUQ9_LINAN</name>
<sequence>MISSIILVLIVVLARHHANSAALNQTGDGVYFSRNMMMRYTLEHVPDTLDERIEIMFSTQTKQGILMQLQNRDNTKYLSIEINNYGGVRVSLGFGWFEEQKFSLNTDHGYDYTDNNEHVVKVWRTDDGNVFHLQVDKESMVFSFESLPSIVGLRIKPKYIFVGRNFTTSPGSGFEGCIGHMQFNDIFPLREALTGLNPERIMFFSGSSSSENIEICGTEPEPVPSSEPESRPEPVPSSEPESRPEPVPSSEPEPRPEPVPSSEPEPGPEPVPSSEPKQSTALYFTAPTPLLTTNTQSIKKEQTPDDFFTRLLAWLFSLLRRRG</sequence>
<dbReference type="PANTHER" id="PTHR15036">
    <property type="entry name" value="PIKACHURIN-LIKE PROTEIN"/>
    <property type="match status" value="1"/>
</dbReference>
<dbReference type="RefSeq" id="XP_013401934.1">
    <property type="nucleotide sequence ID" value="XM_013546480.1"/>
</dbReference>
<dbReference type="RefSeq" id="XP_013401942.1">
    <property type="nucleotide sequence ID" value="XM_013546488.1"/>
</dbReference>
<dbReference type="PANTHER" id="PTHR15036:SF49">
    <property type="entry name" value="AXOTACTIN"/>
    <property type="match status" value="1"/>
</dbReference>
<proteinExistence type="predicted"/>
<feature type="compositionally biased region" description="Pro residues" evidence="2">
    <location>
        <begin position="245"/>
        <end position="273"/>
    </location>
</feature>
<dbReference type="SUPFAM" id="SSF49899">
    <property type="entry name" value="Concanavalin A-like lectins/glucanases"/>
    <property type="match status" value="1"/>
</dbReference>
<dbReference type="GeneID" id="106167639"/>
<dbReference type="AlphaFoldDB" id="A0A1S3IUQ9"/>
<dbReference type="KEGG" id="lak:106167639"/>
<dbReference type="PROSITE" id="PS50025">
    <property type="entry name" value="LAM_G_DOMAIN"/>
    <property type="match status" value="1"/>
</dbReference>
<keyword evidence="5" id="KW-1185">Reference proteome</keyword>
<dbReference type="CDD" id="cd00110">
    <property type="entry name" value="LamG"/>
    <property type="match status" value="1"/>
</dbReference>
<feature type="signal peptide" evidence="3">
    <location>
        <begin position="1"/>
        <end position="21"/>
    </location>
</feature>
<dbReference type="OrthoDB" id="26719at2759"/>
<dbReference type="InterPro" id="IPR001791">
    <property type="entry name" value="Laminin_G"/>
</dbReference>
<evidence type="ECO:0000313" key="7">
    <source>
        <dbReference type="RefSeq" id="XP_013401942.1"/>
    </source>
</evidence>
<dbReference type="STRING" id="7574.A0A1S3IUQ9"/>
<evidence type="ECO:0000313" key="5">
    <source>
        <dbReference type="Proteomes" id="UP000085678"/>
    </source>
</evidence>
<dbReference type="InterPro" id="IPR050372">
    <property type="entry name" value="Neurexin-related_CASP"/>
</dbReference>
<evidence type="ECO:0000313" key="6">
    <source>
        <dbReference type="RefSeq" id="XP_013401934.1"/>
    </source>
</evidence>
<organism evidence="5 7">
    <name type="scientific">Lingula anatina</name>
    <name type="common">Brachiopod</name>
    <name type="synonym">Lingula unguis</name>
    <dbReference type="NCBI Taxonomy" id="7574"/>
    <lineage>
        <taxon>Eukaryota</taxon>
        <taxon>Metazoa</taxon>
        <taxon>Spiralia</taxon>
        <taxon>Lophotrochozoa</taxon>
        <taxon>Brachiopoda</taxon>
        <taxon>Linguliformea</taxon>
        <taxon>Lingulata</taxon>
        <taxon>Lingulida</taxon>
        <taxon>Linguloidea</taxon>
        <taxon>Lingulidae</taxon>
        <taxon>Lingula</taxon>
    </lineage>
</organism>